<protein>
    <submittedName>
        <fullName evidence="1">Uncharacterized protein</fullName>
    </submittedName>
</protein>
<accession>A0A059DAB7</accession>
<reference evidence="1" key="1">
    <citation type="submission" date="2013-07" db="EMBL/GenBank/DDBJ databases">
        <title>The genome of Eucalyptus grandis.</title>
        <authorList>
            <person name="Schmutz J."/>
            <person name="Hayes R."/>
            <person name="Myburg A."/>
            <person name="Tuskan G."/>
            <person name="Grattapaglia D."/>
            <person name="Rokhsar D.S."/>
        </authorList>
    </citation>
    <scope>NUCLEOTIDE SEQUENCE</scope>
    <source>
        <tissue evidence="1">Leaf extractions</tissue>
    </source>
</reference>
<proteinExistence type="predicted"/>
<dbReference type="PANTHER" id="PTHR35130:SF1">
    <property type="entry name" value="MEDIATOR OF RNA POLYMERASE II TRANSCRIPTION SUBUNIT 16"/>
    <property type="match status" value="1"/>
</dbReference>
<dbReference type="PANTHER" id="PTHR35130">
    <property type="entry name" value="MEDIATOR OF RNA POLYMERASE II TRANSCRIPTION SUBUNIT 16"/>
    <property type="match status" value="1"/>
</dbReference>
<dbReference type="STRING" id="71139.A0A059DAB7"/>
<organism evidence="1">
    <name type="scientific">Eucalyptus grandis</name>
    <name type="common">Flooded gum</name>
    <dbReference type="NCBI Taxonomy" id="71139"/>
    <lineage>
        <taxon>Eukaryota</taxon>
        <taxon>Viridiplantae</taxon>
        <taxon>Streptophyta</taxon>
        <taxon>Embryophyta</taxon>
        <taxon>Tracheophyta</taxon>
        <taxon>Spermatophyta</taxon>
        <taxon>Magnoliopsida</taxon>
        <taxon>eudicotyledons</taxon>
        <taxon>Gunneridae</taxon>
        <taxon>Pentapetalae</taxon>
        <taxon>rosids</taxon>
        <taxon>malvids</taxon>
        <taxon>Myrtales</taxon>
        <taxon>Myrtaceae</taxon>
        <taxon>Myrtoideae</taxon>
        <taxon>Eucalypteae</taxon>
        <taxon>Eucalyptus</taxon>
    </lineage>
</organism>
<dbReference type="GO" id="GO:0006355">
    <property type="term" value="P:regulation of DNA-templated transcription"/>
    <property type="evidence" value="ECO:0007669"/>
    <property type="project" value="InterPro"/>
</dbReference>
<sequence>MPAFGRYKCLRGQGSGTRHASWLLDLLGKGIESALVYPSALVAEPWQLSSEMFSGIDPEARAAELALIPSIQVPSPSF</sequence>
<dbReference type="EMBL" id="KK198753">
    <property type="protein sequence ID" value="KCW87683.1"/>
    <property type="molecule type" value="Genomic_DNA"/>
</dbReference>
<name>A0A059DAB7_EUCGR</name>
<evidence type="ECO:0000313" key="1">
    <source>
        <dbReference type="EMBL" id="KCW87683.1"/>
    </source>
</evidence>
<dbReference type="InterPro" id="IPR038836">
    <property type="entry name" value="MED16"/>
</dbReference>
<gene>
    <name evidence="1" type="ORF">EUGRSUZ_A00068</name>
</gene>
<dbReference type="AlphaFoldDB" id="A0A059DAB7"/>
<dbReference type="Gramene" id="KCW87683">
    <property type="protein sequence ID" value="KCW87683"/>
    <property type="gene ID" value="EUGRSUZ_A00068"/>
</dbReference>
<dbReference type="GO" id="GO:0016592">
    <property type="term" value="C:mediator complex"/>
    <property type="evidence" value="ECO:0007669"/>
    <property type="project" value="InterPro"/>
</dbReference>
<dbReference type="InParanoid" id="A0A059DAB7"/>